<evidence type="ECO:0000256" key="3">
    <source>
        <dbReference type="ARBA" id="ARBA00022801"/>
    </source>
</evidence>
<evidence type="ECO:0000313" key="5">
    <source>
        <dbReference type="EMBL" id="QLF70181.1"/>
    </source>
</evidence>
<protein>
    <submittedName>
        <fullName evidence="5">HK97 family phage prohead protease</fullName>
    </submittedName>
</protein>
<keyword evidence="6" id="KW-1185">Reference proteome</keyword>
<dbReference type="InterPro" id="IPR054613">
    <property type="entry name" value="Peptidase_S78_dom"/>
</dbReference>
<dbReference type="Proteomes" id="UP000308530">
    <property type="component" value="Chromosome"/>
</dbReference>
<evidence type="ECO:0000313" key="6">
    <source>
        <dbReference type="Proteomes" id="UP000308530"/>
    </source>
</evidence>
<dbReference type="GO" id="GO:0006508">
    <property type="term" value="P:proteolysis"/>
    <property type="evidence" value="ECO:0007669"/>
    <property type="project" value="UniProtKB-KW"/>
</dbReference>
<dbReference type="RefSeq" id="WP_138289637.1">
    <property type="nucleotide sequence ID" value="NZ_CP058350.1"/>
</dbReference>
<keyword evidence="1" id="KW-1188">Viral release from host cell</keyword>
<organism evidence="5 6">
    <name type="scientific">Peteryoungia desertarenae</name>
    <dbReference type="NCBI Taxonomy" id="1813451"/>
    <lineage>
        <taxon>Bacteria</taxon>
        <taxon>Pseudomonadati</taxon>
        <taxon>Pseudomonadota</taxon>
        <taxon>Alphaproteobacteria</taxon>
        <taxon>Hyphomicrobiales</taxon>
        <taxon>Rhizobiaceae</taxon>
        <taxon>Peteryoungia</taxon>
    </lineage>
</organism>
<dbReference type="NCBIfam" id="NF045541">
    <property type="entry name" value="scaf_prot_MCP2"/>
    <property type="match status" value="1"/>
</dbReference>
<proteinExistence type="predicted"/>
<evidence type="ECO:0000256" key="2">
    <source>
        <dbReference type="ARBA" id="ARBA00022670"/>
    </source>
</evidence>
<dbReference type="Pfam" id="PF04586">
    <property type="entry name" value="Peptidase_S78"/>
    <property type="match status" value="1"/>
</dbReference>
<dbReference type="Pfam" id="PF25209">
    <property type="entry name" value="Phage_capsid_4"/>
    <property type="match status" value="1"/>
</dbReference>
<dbReference type="EMBL" id="CP058350">
    <property type="protein sequence ID" value="QLF70181.1"/>
    <property type="molecule type" value="Genomic_DNA"/>
</dbReference>
<feature type="domain" description="Prohead serine protease" evidence="4">
    <location>
        <begin position="75"/>
        <end position="173"/>
    </location>
</feature>
<accession>A0ABX6QNJ3</accession>
<gene>
    <name evidence="5" type="ORF">FE840_011880</name>
</gene>
<keyword evidence="3" id="KW-0378">Hydrolase</keyword>
<evidence type="ECO:0000256" key="1">
    <source>
        <dbReference type="ARBA" id="ARBA00022612"/>
    </source>
</evidence>
<name>A0ABX6QNJ3_9HYPH</name>
<reference evidence="5 6" key="1">
    <citation type="submission" date="2020-06" db="EMBL/GenBank/DDBJ databases">
        <title>Genome sequence of Rhizobium sp strain ADMK78.</title>
        <authorList>
            <person name="Rahi P."/>
        </authorList>
    </citation>
    <scope>NUCLEOTIDE SEQUENCE [LARGE SCALE GENOMIC DNA]</scope>
    <source>
        <strain evidence="5 6">ADMK78</strain>
    </source>
</reference>
<dbReference type="GO" id="GO:0008233">
    <property type="term" value="F:peptidase activity"/>
    <property type="evidence" value="ECO:0007669"/>
    <property type="project" value="UniProtKB-KW"/>
</dbReference>
<evidence type="ECO:0000259" key="4">
    <source>
        <dbReference type="Pfam" id="PF04586"/>
    </source>
</evidence>
<sequence length="586" mass="63088">MTEILKREAGRLSSFDPEARTVDLVLATEAPVRRRSYQGDFDEILVVSKAAINAERLDGMSFLDQHDAYSGLDSRLGSIVPGSLRFEGKTAIVTAKISRNPKGEALFRDLEDGHTLPVSVGYSIDTQEKTEARNGAVATVRATRWTPMEISVVSVPADPAATTRNLENQMTTTTHTRSAADEATIVDLATRAGFPAMAAEALRGNETLADFRARLIDALAEKDEATAINSNVRLDVGNDRQRGAAEAMADALMTRLDPAHKPASASREFVGLSVPELARRCIEMTGTDTRGMSAAQLVTRGLHSTADFPEILANAANKRLQAEFAMVPSALKRTARQSSARDFKAKTTVKLSAAPDLLRVNEHGEFRRGTMVEAKESYRVETFGRIFGVSRQALVNDDLGAFAGAAAKMGAAAGVFEAKTLAALLESNPVMADGKAVFHADHKNLGTGALTMGNLAAGRLLFRKQVGLSGDLVDLAPRFLVVPSELETEAEQLLADIAAAKTEDVPAAARNLELVVEPRLTNPTAWYLAAAPGQVEGLEYSYLEGFEGPYFETRRGFDVDGVEIKVRLDFGAAFLEHRSWVKSPGA</sequence>
<keyword evidence="2 5" id="KW-0645">Protease</keyword>